<protein>
    <submittedName>
        <fullName evidence="2">Uncharacterized protein</fullName>
    </submittedName>
</protein>
<dbReference type="Proteomes" id="UP001140172">
    <property type="component" value="Unassembled WGS sequence"/>
</dbReference>
<gene>
    <name evidence="2" type="ORF">GGI15_000777</name>
</gene>
<reference evidence="2" key="1">
    <citation type="submission" date="2022-07" db="EMBL/GenBank/DDBJ databases">
        <title>Phylogenomic reconstructions and comparative analyses of Kickxellomycotina fungi.</title>
        <authorList>
            <person name="Reynolds N.K."/>
            <person name="Stajich J.E."/>
            <person name="Barry K."/>
            <person name="Grigoriev I.V."/>
            <person name="Crous P."/>
            <person name="Smith M.E."/>
        </authorList>
    </citation>
    <scope>NUCLEOTIDE SEQUENCE</scope>
    <source>
        <strain evidence="2">BCRC 34489</strain>
    </source>
</reference>
<feature type="compositionally biased region" description="Basic residues" evidence="1">
    <location>
        <begin position="22"/>
        <end position="32"/>
    </location>
</feature>
<comment type="caution">
    <text evidence="2">The sequence shown here is derived from an EMBL/GenBank/DDBJ whole genome shotgun (WGS) entry which is preliminary data.</text>
</comment>
<evidence type="ECO:0000256" key="1">
    <source>
        <dbReference type="SAM" id="MobiDB-lite"/>
    </source>
</evidence>
<dbReference type="AlphaFoldDB" id="A0A9W8LM08"/>
<accession>A0A9W8LM08</accession>
<feature type="compositionally biased region" description="Basic and acidic residues" evidence="1">
    <location>
        <begin position="69"/>
        <end position="93"/>
    </location>
</feature>
<organism evidence="2 3">
    <name type="scientific">Coemansia interrupta</name>
    <dbReference type="NCBI Taxonomy" id="1126814"/>
    <lineage>
        <taxon>Eukaryota</taxon>
        <taxon>Fungi</taxon>
        <taxon>Fungi incertae sedis</taxon>
        <taxon>Zoopagomycota</taxon>
        <taxon>Kickxellomycotina</taxon>
        <taxon>Kickxellomycetes</taxon>
        <taxon>Kickxellales</taxon>
        <taxon>Kickxellaceae</taxon>
        <taxon>Coemansia</taxon>
    </lineage>
</organism>
<evidence type="ECO:0000313" key="2">
    <source>
        <dbReference type="EMBL" id="KAJ2787352.1"/>
    </source>
</evidence>
<feature type="region of interest" description="Disordered" evidence="1">
    <location>
        <begin position="1"/>
        <end position="93"/>
    </location>
</feature>
<sequence length="651" mass="73961">MKPKPNFRPNKAASISTTSPIKKARHKKKKAKQALAGTSNTIQSHQNPIPPQPMRSDTPSAPPFSADSTAERAAAKHAVSDLPDHDDPDHPRERSIQWCKKYSRSVRVPFGGSWILSLTDNNNNLDDAHSSSRTEKTAELTHVAVHGLCPFHIVTTSNPDGSVECGGCIEHCHEANPPEDASPPPSATHTPLLDYRLVTQPIPMDVLLRSRELSQRSLFFFNDPKFGQMYPNALANSLNTRQLPERFRLTKPPVMYFSNPVCHRTLQHLSLESEYQLDTILSFSIDEWTNVIGNDSNVKIFVRGSRVPIPSDPRFRAKSPPMAMSLAFATEFQTEMFEWFLANESGACYLDAAFSFDKDGFQLWSLFYERNGQTVPFSFLVTTAVDIRLIRRWLEALLALRELPPKTLYVSSMTLCDSLQHILGTWEVRLGKYCVAQELRAHILRPKQSQVIDDHIKRAVANFRHDYQGSIEVIRNNKTLTGRLAHIFDHFDQWNPETAEEFRMFDQSLDACCRWRYLLWSTMLGRPSNSRIDAIFFYLCRHILPGIEQIVRAFPPTASSRAAPFDMDSLEFGNVQRHELLRGISLTKLSDSVLCLAPERNLLKFIVDLDYNVCFCEKFGEKGLCEHLIYCSPDRIHQPEVIQLLATIPIA</sequence>
<keyword evidence="3" id="KW-1185">Reference proteome</keyword>
<dbReference type="OrthoDB" id="5577393at2759"/>
<name>A0A9W8LM08_9FUNG</name>
<dbReference type="EMBL" id="JANBUM010000025">
    <property type="protein sequence ID" value="KAJ2787352.1"/>
    <property type="molecule type" value="Genomic_DNA"/>
</dbReference>
<proteinExistence type="predicted"/>
<evidence type="ECO:0000313" key="3">
    <source>
        <dbReference type="Proteomes" id="UP001140172"/>
    </source>
</evidence>
<feature type="compositionally biased region" description="Polar residues" evidence="1">
    <location>
        <begin position="37"/>
        <end position="47"/>
    </location>
</feature>